<evidence type="ECO:0000256" key="1">
    <source>
        <dbReference type="ARBA" id="ARBA00023015"/>
    </source>
</evidence>
<name>A0A0D2IZ23_9BACT</name>
<comment type="caution">
    <text evidence="5">The sequence shown here is derived from an EMBL/GenBank/DDBJ whole genome shotgun (WGS) entry which is preliminary data.</text>
</comment>
<dbReference type="InterPro" id="IPR000524">
    <property type="entry name" value="Tscrpt_reg_HTH_GntR"/>
</dbReference>
<evidence type="ECO:0000313" key="6">
    <source>
        <dbReference type="Proteomes" id="UP000032233"/>
    </source>
</evidence>
<dbReference type="Pfam" id="PF00392">
    <property type="entry name" value="GntR"/>
    <property type="match status" value="1"/>
</dbReference>
<dbReference type="Pfam" id="PF07702">
    <property type="entry name" value="UTRA"/>
    <property type="match status" value="1"/>
</dbReference>
<dbReference type="SUPFAM" id="SSF64288">
    <property type="entry name" value="Chorismate lyase-like"/>
    <property type="match status" value="1"/>
</dbReference>
<dbReference type="InParanoid" id="A0A0D2IZ23"/>
<keyword evidence="2" id="KW-0238">DNA-binding</keyword>
<sequence>MTELSKLPDLNSGDFKPLYVQLCEVLTAYIRENGLVEGDSVPSENELIKRYSISRTTIRQAYQHLESQDVIRRIRGKGSFVASPKRRDWVRQFQSIEKMLAEQGVKATNRVLEMGEDYLPVDCARDLKLAPGTTGLMIKRLKLADGKPYALEERYLPHEVADQLDKELLKTCSLNDLMDSKRETKVIEMNYRIGTFPLTKKEAQSLNVDMGSLVIRRSGVYFNAEYKPVMWGRLTFLADRVELTYSFHRDDKNWGGITLG</sequence>
<dbReference type="GO" id="GO:0045892">
    <property type="term" value="P:negative regulation of DNA-templated transcription"/>
    <property type="evidence" value="ECO:0007669"/>
    <property type="project" value="TreeGrafter"/>
</dbReference>
<dbReference type="AlphaFoldDB" id="A0A0D2IZ23"/>
<evidence type="ECO:0000256" key="2">
    <source>
        <dbReference type="ARBA" id="ARBA00023125"/>
    </source>
</evidence>
<dbReference type="SMART" id="SM00866">
    <property type="entry name" value="UTRA"/>
    <property type="match status" value="1"/>
</dbReference>
<dbReference type="InterPro" id="IPR011663">
    <property type="entry name" value="UTRA"/>
</dbReference>
<dbReference type="OrthoDB" id="5454556at2"/>
<keyword evidence="3" id="KW-0804">Transcription</keyword>
<protein>
    <recommendedName>
        <fullName evidence="4">HTH gntR-type domain-containing protein</fullName>
    </recommendedName>
</protein>
<dbReference type="Proteomes" id="UP000032233">
    <property type="component" value="Unassembled WGS sequence"/>
</dbReference>
<dbReference type="CDD" id="cd07377">
    <property type="entry name" value="WHTH_GntR"/>
    <property type="match status" value="1"/>
</dbReference>
<dbReference type="Gene3D" id="1.10.10.10">
    <property type="entry name" value="Winged helix-like DNA-binding domain superfamily/Winged helix DNA-binding domain"/>
    <property type="match status" value="1"/>
</dbReference>
<dbReference type="PANTHER" id="PTHR44846:SF1">
    <property type="entry name" value="MANNOSYL-D-GLYCERATE TRANSPORT_METABOLISM SYSTEM REPRESSOR MNGR-RELATED"/>
    <property type="match status" value="1"/>
</dbReference>
<dbReference type="EMBL" id="AZAC01000067">
    <property type="protein sequence ID" value="KIX11269.1"/>
    <property type="molecule type" value="Genomic_DNA"/>
</dbReference>
<dbReference type="GO" id="GO:0003677">
    <property type="term" value="F:DNA binding"/>
    <property type="evidence" value="ECO:0007669"/>
    <property type="project" value="UniProtKB-KW"/>
</dbReference>
<dbReference type="PANTHER" id="PTHR44846">
    <property type="entry name" value="MANNOSYL-D-GLYCERATE TRANSPORT/METABOLISM SYSTEM REPRESSOR MNGR-RELATED"/>
    <property type="match status" value="1"/>
</dbReference>
<proteinExistence type="predicted"/>
<dbReference type="PROSITE" id="PS50949">
    <property type="entry name" value="HTH_GNTR"/>
    <property type="match status" value="1"/>
</dbReference>
<dbReference type="PRINTS" id="PR00035">
    <property type="entry name" value="HTHGNTR"/>
</dbReference>
<evidence type="ECO:0000256" key="3">
    <source>
        <dbReference type="ARBA" id="ARBA00023163"/>
    </source>
</evidence>
<dbReference type="SMART" id="SM00345">
    <property type="entry name" value="HTH_GNTR"/>
    <property type="match status" value="1"/>
</dbReference>
<dbReference type="InterPro" id="IPR028978">
    <property type="entry name" value="Chorismate_lyase_/UTRA_dom_sf"/>
</dbReference>
<dbReference type="GO" id="GO:0003700">
    <property type="term" value="F:DNA-binding transcription factor activity"/>
    <property type="evidence" value="ECO:0007669"/>
    <property type="project" value="InterPro"/>
</dbReference>
<accession>A0A0D2IZ23</accession>
<evidence type="ECO:0000259" key="4">
    <source>
        <dbReference type="PROSITE" id="PS50949"/>
    </source>
</evidence>
<reference evidence="5 6" key="1">
    <citation type="submission" date="2013-11" db="EMBL/GenBank/DDBJ databases">
        <title>Metagenomic analysis of a methanogenic consortium involved in long chain n-alkane degradation.</title>
        <authorList>
            <person name="Davidova I.A."/>
            <person name="Callaghan A.V."/>
            <person name="Wawrik B."/>
            <person name="Pruitt S."/>
            <person name="Marks C."/>
            <person name="Duncan K.E."/>
            <person name="Suflita J.M."/>
        </authorList>
    </citation>
    <scope>NUCLEOTIDE SEQUENCE [LARGE SCALE GENOMIC DNA]</scope>
    <source>
        <strain evidence="5 6">SPR</strain>
    </source>
</reference>
<dbReference type="Gene3D" id="3.40.1410.10">
    <property type="entry name" value="Chorismate lyase-like"/>
    <property type="match status" value="1"/>
</dbReference>
<dbReference type="RefSeq" id="WP_044352449.1">
    <property type="nucleotide sequence ID" value="NZ_AZAC01000067.1"/>
</dbReference>
<dbReference type="InterPro" id="IPR050679">
    <property type="entry name" value="Bact_HTH_transcr_reg"/>
</dbReference>
<dbReference type="InterPro" id="IPR036388">
    <property type="entry name" value="WH-like_DNA-bd_sf"/>
</dbReference>
<keyword evidence="1" id="KW-0805">Transcription regulation</keyword>
<dbReference type="SUPFAM" id="SSF46785">
    <property type="entry name" value="Winged helix' DNA-binding domain"/>
    <property type="match status" value="1"/>
</dbReference>
<feature type="domain" description="HTH gntR-type" evidence="4">
    <location>
        <begin position="16"/>
        <end position="84"/>
    </location>
</feature>
<dbReference type="InterPro" id="IPR036390">
    <property type="entry name" value="WH_DNA-bd_sf"/>
</dbReference>
<dbReference type="STRING" id="1429043.X474_26170"/>
<keyword evidence="6" id="KW-1185">Reference proteome</keyword>
<gene>
    <name evidence="5" type="ORF">X474_26170</name>
</gene>
<evidence type="ECO:0000313" key="5">
    <source>
        <dbReference type="EMBL" id="KIX11269.1"/>
    </source>
</evidence>
<organism evidence="5 6">
    <name type="scientific">Dethiosulfatarculus sandiegensis</name>
    <dbReference type="NCBI Taxonomy" id="1429043"/>
    <lineage>
        <taxon>Bacteria</taxon>
        <taxon>Pseudomonadati</taxon>
        <taxon>Thermodesulfobacteriota</taxon>
        <taxon>Desulfarculia</taxon>
        <taxon>Desulfarculales</taxon>
        <taxon>Desulfarculaceae</taxon>
        <taxon>Dethiosulfatarculus</taxon>
    </lineage>
</organism>